<evidence type="ECO:0000313" key="3">
    <source>
        <dbReference type="Proteomes" id="UP001155128"/>
    </source>
</evidence>
<dbReference type="RefSeq" id="WP_252111757.1">
    <property type="nucleotide sequence ID" value="NZ_JAMSHT010000001.1"/>
</dbReference>
<reference evidence="2" key="1">
    <citation type="submission" date="2022-06" db="EMBL/GenBank/DDBJ databases">
        <title>Sphingomicrobium sedimins sp. nov., a marine bacterium isolated from tidal flat.</title>
        <authorList>
            <person name="Kim C.-H."/>
            <person name="Yoo Y."/>
            <person name="Kim J.-J."/>
        </authorList>
    </citation>
    <scope>NUCLEOTIDE SEQUENCE</scope>
    <source>
        <strain evidence="2">GRR-S6-50</strain>
    </source>
</reference>
<feature type="transmembrane region" description="Helical" evidence="1">
    <location>
        <begin position="186"/>
        <end position="205"/>
    </location>
</feature>
<evidence type="ECO:0000313" key="2">
    <source>
        <dbReference type="EMBL" id="MCM8556500.1"/>
    </source>
</evidence>
<dbReference type="EMBL" id="JAMSHT010000001">
    <property type="protein sequence ID" value="MCM8556500.1"/>
    <property type="molecule type" value="Genomic_DNA"/>
</dbReference>
<name>A0A9X2EEI6_9SPHN</name>
<keyword evidence="1" id="KW-0812">Transmembrane</keyword>
<comment type="caution">
    <text evidence="2">The sequence shown here is derived from an EMBL/GenBank/DDBJ whole genome shotgun (WGS) entry which is preliminary data.</text>
</comment>
<dbReference type="Proteomes" id="UP001155128">
    <property type="component" value="Unassembled WGS sequence"/>
</dbReference>
<feature type="transmembrane region" description="Helical" evidence="1">
    <location>
        <begin position="119"/>
        <end position="150"/>
    </location>
</feature>
<gene>
    <name evidence="2" type="primary">puhE</name>
    <name evidence="2" type="ORF">NDO55_01535</name>
</gene>
<feature type="transmembrane region" description="Helical" evidence="1">
    <location>
        <begin position="217"/>
        <end position="240"/>
    </location>
</feature>
<dbReference type="InterPro" id="IPR017496">
    <property type="entry name" value="Photo_alph_chp2"/>
</dbReference>
<keyword evidence="1" id="KW-0472">Membrane</keyword>
<sequence length="268" mass="28549">MVSWTGHILPVVVTVAVWFFATGLIAWLDGRERATFPRSLFVSGAIGIAGLVAILISAHTVSASAIYLSFAGALMVWSWHEVAFLTGAVSGPNRGPCPADARGLDRFAHASATLLHHELALALTAVLLLFLTWGAANQVGAMVFLLLFVLRLSAKMNIFVGVPNSSTELLPPHLDYLKTYFGPNRLTWLLPVSLIAILALAGWIGSEALASAPGSPAMIGASLLFALTLLGALEHLFLALPFRDGMLWGWALRRRGPPSTSDLTTRGS</sequence>
<proteinExistence type="predicted"/>
<evidence type="ECO:0000256" key="1">
    <source>
        <dbReference type="SAM" id="Phobius"/>
    </source>
</evidence>
<protein>
    <submittedName>
        <fullName evidence="2">Photosynthetic complex assembly protein PuhE</fullName>
    </submittedName>
</protein>
<dbReference type="NCBIfam" id="TIGR03055">
    <property type="entry name" value="photo_alph_chp2"/>
    <property type="match status" value="1"/>
</dbReference>
<feature type="transmembrane region" description="Helical" evidence="1">
    <location>
        <begin position="6"/>
        <end position="28"/>
    </location>
</feature>
<dbReference type="Pfam" id="PF12291">
    <property type="entry name" value="DUF3623"/>
    <property type="match status" value="1"/>
</dbReference>
<keyword evidence="1" id="KW-1133">Transmembrane helix</keyword>
<accession>A0A9X2EEI6</accession>
<dbReference type="AlphaFoldDB" id="A0A9X2EEI6"/>
<keyword evidence="3" id="KW-1185">Reference proteome</keyword>
<feature type="transmembrane region" description="Helical" evidence="1">
    <location>
        <begin position="40"/>
        <end position="70"/>
    </location>
</feature>
<organism evidence="2 3">
    <name type="scientific">Sphingomicrobium sediminis</name>
    <dbReference type="NCBI Taxonomy" id="2950949"/>
    <lineage>
        <taxon>Bacteria</taxon>
        <taxon>Pseudomonadati</taxon>
        <taxon>Pseudomonadota</taxon>
        <taxon>Alphaproteobacteria</taxon>
        <taxon>Sphingomonadales</taxon>
        <taxon>Sphingomonadaceae</taxon>
        <taxon>Sphingomicrobium</taxon>
    </lineage>
</organism>